<sequence>MKDSKQSFHKIIKFRGMIDKHFSGQPDIVLIKEKRFKALDFSVQFITNLQNMLFLRKVVQSINTRHKNLKVKIIPRIVANDKITTLMFKGNSKRFNTKSVTIVSQPLFENFHKIFSLPNQSLSALNSLYMQKRGTDYVHIFSLRSWENLTNECINSSPRYSVRTTMLFFVR</sequence>
<accession>A0A2A6E4J3</accession>
<gene>
    <name evidence="1" type="ORF">CLI86_13590</name>
</gene>
<evidence type="ECO:0000313" key="1">
    <source>
        <dbReference type="EMBL" id="PDP41380.1"/>
    </source>
</evidence>
<evidence type="ECO:0000313" key="2">
    <source>
        <dbReference type="Proteomes" id="UP000219259"/>
    </source>
</evidence>
<dbReference type="Proteomes" id="UP000219259">
    <property type="component" value="Unassembled WGS sequence"/>
</dbReference>
<reference evidence="1 2" key="1">
    <citation type="submission" date="2017-09" db="EMBL/GenBank/DDBJ databases">
        <title>Phase variable restriction modification systems are present in the genome sequences of periodontal pathogens Prevotella intermedia, Tannerella forsythia and Porphyromonas gingivalis.</title>
        <authorList>
            <person name="Haigh R.D."/>
            <person name="Crawford L."/>
            <person name="Ralph J."/>
            <person name="Wanford J."/>
            <person name="Vartoukian S.R."/>
            <person name="Hijazib K."/>
            <person name="Wade W."/>
            <person name="Oggioni M.R."/>
        </authorList>
    </citation>
    <scope>NUCLEOTIDE SEQUENCE [LARGE SCALE GENOMIC DNA]</scope>
    <source>
        <strain evidence="1 2">WW11663</strain>
    </source>
</reference>
<organism evidence="1 2">
    <name type="scientific">Tannerella forsythia</name>
    <name type="common">Bacteroides forsythus</name>
    <dbReference type="NCBI Taxonomy" id="28112"/>
    <lineage>
        <taxon>Bacteria</taxon>
        <taxon>Pseudomonadati</taxon>
        <taxon>Bacteroidota</taxon>
        <taxon>Bacteroidia</taxon>
        <taxon>Bacteroidales</taxon>
        <taxon>Tannerellaceae</taxon>
        <taxon>Tannerella</taxon>
    </lineage>
</organism>
<proteinExistence type="predicted"/>
<comment type="caution">
    <text evidence="1">The sequence shown here is derived from an EMBL/GenBank/DDBJ whole genome shotgun (WGS) entry which is preliminary data.</text>
</comment>
<name>A0A2A6E4J3_TANFO</name>
<protein>
    <submittedName>
        <fullName evidence="1">Uncharacterized protein</fullName>
    </submittedName>
</protein>
<dbReference type="EMBL" id="NSLJ01000068">
    <property type="protein sequence ID" value="PDP41380.1"/>
    <property type="molecule type" value="Genomic_DNA"/>
</dbReference>
<dbReference type="AlphaFoldDB" id="A0A2A6E4J3"/>